<sequence length="54" mass="5787">MSVKACFGNVANALVDWDGGRDHCPWRGSSPATPTPWPGGDSLLLLHPPFPPLF</sequence>
<protein>
    <submittedName>
        <fullName evidence="1">Uncharacterized protein</fullName>
    </submittedName>
</protein>
<accession>A0A453EJA6</accession>
<reference evidence="2" key="2">
    <citation type="journal article" date="2017" name="Nat. Plants">
        <title>The Aegilops tauschii genome reveals multiple impacts of transposons.</title>
        <authorList>
            <person name="Zhao G."/>
            <person name="Zou C."/>
            <person name="Li K."/>
            <person name="Wang K."/>
            <person name="Li T."/>
            <person name="Gao L."/>
            <person name="Zhang X."/>
            <person name="Wang H."/>
            <person name="Yang Z."/>
            <person name="Liu X."/>
            <person name="Jiang W."/>
            <person name="Mao L."/>
            <person name="Kong X."/>
            <person name="Jiao Y."/>
            <person name="Jia J."/>
        </authorList>
    </citation>
    <scope>NUCLEOTIDE SEQUENCE [LARGE SCALE GENOMIC DNA]</scope>
    <source>
        <strain evidence="2">cv. AL8/78</strain>
    </source>
</reference>
<reference evidence="1" key="5">
    <citation type="journal article" date="2021" name="G3 (Bethesda)">
        <title>Aegilops tauschii genome assembly Aet v5.0 features greater sequence contiguity and improved annotation.</title>
        <authorList>
            <person name="Wang L."/>
            <person name="Zhu T."/>
            <person name="Rodriguez J.C."/>
            <person name="Deal K.R."/>
            <person name="Dubcovsky J."/>
            <person name="McGuire P.E."/>
            <person name="Lux T."/>
            <person name="Spannagl M."/>
            <person name="Mayer K.F.X."/>
            <person name="Baldrich P."/>
            <person name="Meyers B.C."/>
            <person name="Huo N."/>
            <person name="Gu Y.Q."/>
            <person name="Zhou H."/>
            <person name="Devos K.M."/>
            <person name="Bennetzen J.L."/>
            <person name="Unver T."/>
            <person name="Budak H."/>
            <person name="Gulick P.J."/>
            <person name="Galiba G."/>
            <person name="Kalapos B."/>
            <person name="Nelson D.R."/>
            <person name="Li P."/>
            <person name="You F.M."/>
            <person name="Luo M.C."/>
            <person name="Dvorak J."/>
        </authorList>
    </citation>
    <scope>NUCLEOTIDE SEQUENCE [LARGE SCALE GENOMIC DNA]</scope>
    <source>
        <strain evidence="1">cv. AL8/78</strain>
    </source>
</reference>
<dbReference type="Gramene" id="AET3Gv20364300.11">
    <property type="protein sequence ID" value="AET3Gv20364300.11"/>
    <property type="gene ID" value="AET3Gv20364300"/>
</dbReference>
<dbReference type="EnsemblPlants" id="AET3Gv20364300.11">
    <property type="protein sequence ID" value="AET3Gv20364300.11"/>
    <property type="gene ID" value="AET3Gv20364300"/>
</dbReference>
<dbReference type="EnsemblPlants" id="AET3Gv20364300.10">
    <property type="protein sequence ID" value="AET3Gv20364300.10"/>
    <property type="gene ID" value="AET3Gv20364300"/>
</dbReference>
<reference evidence="1" key="4">
    <citation type="submission" date="2019-03" db="UniProtKB">
        <authorList>
            <consortium name="EnsemblPlants"/>
        </authorList>
    </citation>
    <scope>IDENTIFICATION</scope>
</reference>
<dbReference type="EnsemblPlants" id="AET3Gv20364300.2">
    <property type="protein sequence ID" value="AET3Gv20364300.2"/>
    <property type="gene ID" value="AET3Gv20364300"/>
</dbReference>
<reference evidence="2" key="1">
    <citation type="journal article" date="2014" name="Science">
        <title>Ancient hybridizations among the ancestral genomes of bread wheat.</title>
        <authorList>
            <consortium name="International Wheat Genome Sequencing Consortium,"/>
            <person name="Marcussen T."/>
            <person name="Sandve S.R."/>
            <person name="Heier L."/>
            <person name="Spannagl M."/>
            <person name="Pfeifer M."/>
            <person name="Jakobsen K.S."/>
            <person name="Wulff B.B."/>
            <person name="Steuernagel B."/>
            <person name="Mayer K.F."/>
            <person name="Olsen O.A."/>
        </authorList>
    </citation>
    <scope>NUCLEOTIDE SEQUENCE [LARGE SCALE GENOMIC DNA]</scope>
    <source>
        <strain evidence="2">cv. AL8/78</strain>
    </source>
</reference>
<proteinExistence type="predicted"/>
<dbReference type="Gramene" id="AET3Gv20364300.10">
    <property type="protein sequence ID" value="AET3Gv20364300.10"/>
    <property type="gene ID" value="AET3Gv20364300"/>
</dbReference>
<dbReference type="Proteomes" id="UP000015105">
    <property type="component" value="Chromosome 3D"/>
</dbReference>
<evidence type="ECO:0000313" key="1">
    <source>
        <dbReference type="EnsemblPlants" id="AET3Gv20364300.11"/>
    </source>
</evidence>
<dbReference type="EnsemblPlants" id="AET3Gv20364300.9">
    <property type="protein sequence ID" value="AET3Gv20364300.9"/>
    <property type="gene ID" value="AET3Gv20364300"/>
</dbReference>
<dbReference type="AlphaFoldDB" id="A0A453EJA6"/>
<dbReference type="Gramene" id="AET3Gv20364300.3">
    <property type="protein sequence ID" value="AET3Gv20364300.3"/>
    <property type="gene ID" value="AET3Gv20364300"/>
</dbReference>
<dbReference type="EnsemblPlants" id="AET3Gv20364300.3">
    <property type="protein sequence ID" value="AET3Gv20364300.3"/>
    <property type="gene ID" value="AET3Gv20364300"/>
</dbReference>
<reference evidence="1" key="3">
    <citation type="journal article" date="2017" name="Nature">
        <title>Genome sequence of the progenitor of the wheat D genome Aegilops tauschii.</title>
        <authorList>
            <person name="Luo M.C."/>
            <person name="Gu Y.Q."/>
            <person name="Puiu D."/>
            <person name="Wang H."/>
            <person name="Twardziok S.O."/>
            <person name="Deal K.R."/>
            <person name="Huo N."/>
            <person name="Zhu T."/>
            <person name="Wang L."/>
            <person name="Wang Y."/>
            <person name="McGuire P.E."/>
            <person name="Liu S."/>
            <person name="Long H."/>
            <person name="Ramasamy R.K."/>
            <person name="Rodriguez J.C."/>
            <person name="Van S.L."/>
            <person name="Yuan L."/>
            <person name="Wang Z."/>
            <person name="Xia Z."/>
            <person name="Xiao L."/>
            <person name="Anderson O.D."/>
            <person name="Ouyang S."/>
            <person name="Liang Y."/>
            <person name="Zimin A.V."/>
            <person name="Pertea G."/>
            <person name="Qi P."/>
            <person name="Bennetzen J.L."/>
            <person name="Dai X."/>
            <person name="Dawson M.W."/>
            <person name="Muller H.G."/>
            <person name="Kugler K."/>
            <person name="Rivarola-Duarte L."/>
            <person name="Spannagl M."/>
            <person name="Mayer K.F.X."/>
            <person name="Lu F.H."/>
            <person name="Bevan M.W."/>
            <person name="Leroy P."/>
            <person name="Li P."/>
            <person name="You F.M."/>
            <person name="Sun Q."/>
            <person name="Liu Z."/>
            <person name="Lyons E."/>
            <person name="Wicker T."/>
            <person name="Salzberg S.L."/>
            <person name="Devos K.M."/>
            <person name="Dvorak J."/>
        </authorList>
    </citation>
    <scope>NUCLEOTIDE SEQUENCE [LARGE SCALE GENOMIC DNA]</scope>
    <source>
        <strain evidence="1">cv. AL8/78</strain>
    </source>
</reference>
<dbReference type="Gramene" id="AET3Gv20364300.9">
    <property type="protein sequence ID" value="AET3Gv20364300.9"/>
    <property type="gene ID" value="AET3Gv20364300"/>
</dbReference>
<name>A0A453EJA6_AEGTS</name>
<organism evidence="1 2">
    <name type="scientific">Aegilops tauschii subsp. strangulata</name>
    <name type="common">Goatgrass</name>
    <dbReference type="NCBI Taxonomy" id="200361"/>
    <lineage>
        <taxon>Eukaryota</taxon>
        <taxon>Viridiplantae</taxon>
        <taxon>Streptophyta</taxon>
        <taxon>Embryophyta</taxon>
        <taxon>Tracheophyta</taxon>
        <taxon>Spermatophyta</taxon>
        <taxon>Magnoliopsida</taxon>
        <taxon>Liliopsida</taxon>
        <taxon>Poales</taxon>
        <taxon>Poaceae</taxon>
        <taxon>BOP clade</taxon>
        <taxon>Pooideae</taxon>
        <taxon>Triticodae</taxon>
        <taxon>Triticeae</taxon>
        <taxon>Triticinae</taxon>
        <taxon>Aegilops</taxon>
    </lineage>
</organism>
<dbReference type="Gramene" id="AET3Gv20364300.2">
    <property type="protein sequence ID" value="AET3Gv20364300.2"/>
    <property type="gene ID" value="AET3Gv20364300"/>
</dbReference>
<evidence type="ECO:0000313" key="2">
    <source>
        <dbReference type="Proteomes" id="UP000015105"/>
    </source>
</evidence>
<keyword evidence="2" id="KW-1185">Reference proteome</keyword>